<accession>A0AAE3KTA9</accession>
<dbReference type="AlphaFoldDB" id="A0AAE3KTA9"/>
<gene>
    <name evidence="1" type="ORF">EGI31_13210</name>
</gene>
<comment type="caution">
    <text evidence="1">The sequence shown here is derived from an EMBL/GenBank/DDBJ whole genome shotgun (WGS) entry which is preliminary data.</text>
</comment>
<proteinExistence type="predicted"/>
<reference evidence="1 2" key="1">
    <citation type="submission" date="2018-11" db="EMBL/GenBank/DDBJ databases">
        <title>Novel bacteria species description.</title>
        <authorList>
            <person name="Han J.-H."/>
        </authorList>
    </citation>
    <scope>NUCLEOTIDE SEQUENCE [LARGE SCALE GENOMIC DNA]</scope>
    <source>
        <strain evidence="1 2">KCTC23259</strain>
    </source>
</reference>
<sequence>MMKTQIANLRSGQKGQILNQDVDYSRLPQATSHNGHAGSNHALVSDVWAKVTSENEDSMKVKLFGEIFELKANWSVSRKSVNYFCSVSKEFIEKIGIPVAKNENPWIKISLGNNIEVSNGKKYSVTICPSLVTII</sequence>
<dbReference type="EMBL" id="RJUF01000046">
    <property type="protein sequence ID" value="MCP9763913.1"/>
    <property type="molecule type" value="Genomic_DNA"/>
</dbReference>
<dbReference type="RefSeq" id="WP_255037673.1">
    <property type="nucleotide sequence ID" value="NZ_RJUF01000046.1"/>
</dbReference>
<evidence type="ECO:0000313" key="2">
    <source>
        <dbReference type="Proteomes" id="UP001204144"/>
    </source>
</evidence>
<organism evidence="1 2">
    <name type="scientific">Lacihabitans soyangensis</name>
    <dbReference type="NCBI Taxonomy" id="869394"/>
    <lineage>
        <taxon>Bacteria</taxon>
        <taxon>Pseudomonadati</taxon>
        <taxon>Bacteroidota</taxon>
        <taxon>Cytophagia</taxon>
        <taxon>Cytophagales</taxon>
        <taxon>Leadbetterellaceae</taxon>
        <taxon>Lacihabitans</taxon>
    </lineage>
</organism>
<keyword evidence="2" id="KW-1185">Reference proteome</keyword>
<dbReference type="Proteomes" id="UP001204144">
    <property type="component" value="Unassembled WGS sequence"/>
</dbReference>
<evidence type="ECO:0000313" key="1">
    <source>
        <dbReference type="EMBL" id="MCP9763913.1"/>
    </source>
</evidence>
<protein>
    <submittedName>
        <fullName evidence="1">Uncharacterized protein</fullName>
    </submittedName>
</protein>
<name>A0AAE3KTA9_9BACT</name>